<keyword evidence="4" id="KW-1185">Reference proteome</keyword>
<evidence type="ECO:0000259" key="2">
    <source>
        <dbReference type="PROSITE" id="PS50943"/>
    </source>
</evidence>
<protein>
    <recommendedName>
        <fullName evidence="2">HTH cro/C1-type domain-containing protein</fullName>
    </recommendedName>
</protein>
<feature type="region of interest" description="Disordered" evidence="1">
    <location>
        <begin position="1"/>
        <end position="24"/>
    </location>
</feature>
<evidence type="ECO:0000256" key="1">
    <source>
        <dbReference type="SAM" id="MobiDB-lite"/>
    </source>
</evidence>
<dbReference type="CDD" id="cd00093">
    <property type="entry name" value="HTH_XRE"/>
    <property type="match status" value="1"/>
</dbReference>
<organism evidence="3 4">
    <name type="scientific">Pseudobdellovibrio exovorus JSS</name>
    <dbReference type="NCBI Taxonomy" id="1184267"/>
    <lineage>
        <taxon>Bacteria</taxon>
        <taxon>Pseudomonadati</taxon>
        <taxon>Bdellovibrionota</taxon>
        <taxon>Bdellovibrionia</taxon>
        <taxon>Bdellovibrionales</taxon>
        <taxon>Pseudobdellovibrionaceae</taxon>
        <taxon>Pseudobdellovibrio</taxon>
    </lineage>
</organism>
<reference evidence="3 4" key="1">
    <citation type="journal article" date="2013" name="ISME J.">
        <title>By their genes ye shall know them: genomic signatures of predatory bacteria.</title>
        <authorList>
            <person name="Pasternak Z."/>
            <person name="Pietrokovski S."/>
            <person name="Rotem O."/>
            <person name="Gophna U."/>
            <person name="Lurie-Weinberger M.N."/>
            <person name="Jurkevitch E."/>
        </authorList>
    </citation>
    <scope>NUCLEOTIDE SEQUENCE [LARGE SCALE GENOMIC DNA]</scope>
    <source>
        <strain evidence="3 4">JSS</strain>
    </source>
</reference>
<dbReference type="Pfam" id="PF01381">
    <property type="entry name" value="HTH_3"/>
    <property type="match status" value="1"/>
</dbReference>
<dbReference type="eggNOG" id="COG1396">
    <property type="taxonomic scope" value="Bacteria"/>
</dbReference>
<dbReference type="HOGENOM" id="CLU_066192_47_3_7"/>
<gene>
    <name evidence="3" type="ORF">A11Q_1455</name>
</gene>
<dbReference type="GO" id="GO:0003677">
    <property type="term" value="F:DNA binding"/>
    <property type="evidence" value="ECO:0007669"/>
    <property type="project" value="InterPro"/>
</dbReference>
<name>M4VCA9_9BACT</name>
<dbReference type="AlphaFoldDB" id="M4VCA9"/>
<feature type="compositionally biased region" description="Basic and acidic residues" evidence="1">
    <location>
        <begin position="1"/>
        <end position="11"/>
    </location>
</feature>
<dbReference type="PATRIC" id="fig|1184267.3.peg.1474"/>
<dbReference type="InterPro" id="IPR001387">
    <property type="entry name" value="Cro/C1-type_HTH"/>
</dbReference>
<evidence type="ECO:0000313" key="3">
    <source>
        <dbReference type="EMBL" id="AGH95671.1"/>
    </source>
</evidence>
<proteinExistence type="predicted"/>
<dbReference type="SUPFAM" id="SSF47413">
    <property type="entry name" value="lambda repressor-like DNA-binding domains"/>
    <property type="match status" value="1"/>
</dbReference>
<dbReference type="KEGG" id="bex:A11Q_1455"/>
<feature type="domain" description="HTH cro/C1-type" evidence="2">
    <location>
        <begin position="14"/>
        <end position="48"/>
    </location>
</feature>
<dbReference type="EMBL" id="CP003537">
    <property type="protein sequence ID" value="AGH95671.1"/>
    <property type="molecule type" value="Genomic_DNA"/>
</dbReference>
<dbReference type="Proteomes" id="UP000012040">
    <property type="component" value="Chromosome"/>
</dbReference>
<dbReference type="STRING" id="1184267.A11Q_1455"/>
<evidence type="ECO:0000313" key="4">
    <source>
        <dbReference type="Proteomes" id="UP000012040"/>
    </source>
</evidence>
<dbReference type="InterPro" id="IPR010982">
    <property type="entry name" value="Lambda_DNA-bd_dom_sf"/>
</dbReference>
<accession>M4VCA9</accession>
<sequence>MAKVNKPKDIGRLIQQKRKKKKLSQTDLAEMCGVGRRFISELEGGKKETYDLGLTLRVLNRMGFELQIGDRESEV</sequence>
<dbReference type="Gene3D" id="1.10.260.40">
    <property type="entry name" value="lambda repressor-like DNA-binding domains"/>
    <property type="match status" value="1"/>
</dbReference>
<dbReference type="PROSITE" id="PS50943">
    <property type="entry name" value="HTH_CROC1"/>
    <property type="match status" value="1"/>
</dbReference>
<dbReference type="OrthoDB" id="9156632at2"/>
<dbReference type="SMART" id="SM00530">
    <property type="entry name" value="HTH_XRE"/>
    <property type="match status" value="1"/>
</dbReference>
<dbReference type="RefSeq" id="WP_015470161.1">
    <property type="nucleotide sequence ID" value="NC_020813.1"/>
</dbReference>